<dbReference type="Pfam" id="PF02633">
    <property type="entry name" value="Creatininase"/>
    <property type="match status" value="1"/>
</dbReference>
<evidence type="ECO:0000256" key="1">
    <source>
        <dbReference type="ARBA" id="ARBA00001947"/>
    </source>
</evidence>
<keyword evidence="3 6" id="KW-0378">Hydrolase</keyword>
<evidence type="ECO:0000256" key="4">
    <source>
        <dbReference type="ARBA" id="ARBA00022833"/>
    </source>
</evidence>
<evidence type="ECO:0000256" key="5">
    <source>
        <dbReference type="ARBA" id="ARBA00024029"/>
    </source>
</evidence>
<dbReference type="GO" id="GO:0046872">
    <property type="term" value="F:metal ion binding"/>
    <property type="evidence" value="ECO:0007669"/>
    <property type="project" value="UniProtKB-KW"/>
</dbReference>
<dbReference type="InterPro" id="IPR024087">
    <property type="entry name" value="Creatininase-like_sf"/>
</dbReference>
<dbReference type="EMBL" id="CP029191">
    <property type="protein sequence ID" value="QES45710.1"/>
    <property type="molecule type" value="Genomic_DNA"/>
</dbReference>
<dbReference type="InterPro" id="IPR003785">
    <property type="entry name" value="Creatininase/forma_Hydrolase"/>
</dbReference>
<evidence type="ECO:0000313" key="6">
    <source>
        <dbReference type="EMBL" id="QES45710.1"/>
    </source>
</evidence>
<reference evidence="6 7" key="1">
    <citation type="submission" date="2018-05" db="EMBL/GenBank/DDBJ databases">
        <title>Streptomyces venezuelae.</title>
        <authorList>
            <person name="Kim W."/>
            <person name="Lee N."/>
            <person name="Cho B.-K."/>
        </authorList>
    </citation>
    <scope>NUCLEOTIDE SEQUENCE [LARGE SCALE GENOMIC DNA]</scope>
    <source>
        <strain evidence="6 7">ATCC 14585</strain>
    </source>
</reference>
<comment type="similarity">
    <text evidence="5">Belongs to the creatininase superfamily.</text>
</comment>
<organism evidence="6 7">
    <name type="scientific">Streptomyces venezuelae</name>
    <dbReference type="NCBI Taxonomy" id="54571"/>
    <lineage>
        <taxon>Bacteria</taxon>
        <taxon>Bacillati</taxon>
        <taxon>Actinomycetota</taxon>
        <taxon>Actinomycetes</taxon>
        <taxon>Kitasatosporales</taxon>
        <taxon>Streptomycetaceae</taxon>
        <taxon>Streptomyces</taxon>
    </lineage>
</organism>
<keyword evidence="2" id="KW-0479">Metal-binding</keyword>
<sequence length="261" mass="28264">MRQRATNVPRYGDLTSAQVRQAMDGATLVWPVGGLEQHGPHLPLSVDMDIPDALARQVVAEAGGLLLPGQPFSARSLPQSGGGLHFPGTVHIGGSTFIDYLTDCLTSLARLGPARLVVVNGHYENEGLLFEAIDECAQATLFPETEVLAFSWWSLVAEEWLHEHVPHFPGWHAEHAGLTETSLMMYLRPDTVRAERPSHDAPPPAGVYRHPVDVDEISDRGVLSSAVGASAELGERLFRHLVDGVVDLLGKPPRDALPMST</sequence>
<proteinExistence type="inferred from homology"/>
<protein>
    <submittedName>
        <fullName evidence="6">Amidohydrolase</fullName>
    </submittedName>
</protein>
<dbReference type="GO" id="GO:0016811">
    <property type="term" value="F:hydrolase activity, acting on carbon-nitrogen (but not peptide) bonds, in linear amides"/>
    <property type="evidence" value="ECO:0007669"/>
    <property type="project" value="TreeGrafter"/>
</dbReference>
<dbReference type="GO" id="GO:0009231">
    <property type="term" value="P:riboflavin biosynthetic process"/>
    <property type="evidence" value="ECO:0007669"/>
    <property type="project" value="TreeGrafter"/>
</dbReference>
<dbReference type="PANTHER" id="PTHR35005">
    <property type="entry name" value="3-DEHYDRO-SCYLLO-INOSOSE HYDROLASE"/>
    <property type="match status" value="1"/>
</dbReference>
<gene>
    <name evidence="6" type="ORF">DEJ49_02400</name>
</gene>
<evidence type="ECO:0000313" key="7">
    <source>
        <dbReference type="Proteomes" id="UP000324015"/>
    </source>
</evidence>
<dbReference type="SUPFAM" id="SSF102215">
    <property type="entry name" value="Creatininase"/>
    <property type="match status" value="1"/>
</dbReference>
<dbReference type="AlphaFoldDB" id="A0A5P2CTV6"/>
<dbReference type="Proteomes" id="UP000324015">
    <property type="component" value="Chromosome"/>
</dbReference>
<evidence type="ECO:0000256" key="2">
    <source>
        <dbReference type="ARBA" id="ARBA00022723"/>
    </source>
</evidence>
<dbReference type="PANTHER" id="PTHR35005:SF1">
    <property type="entry name" value="2-AMINO-5-FORMYLAMINO-6-RIBOSYLAMINOPYRIMIDIN-4(3H)-ONE 5'-MONOPHOSPHATE DEFORMYLASE"/>
    <property type="match status" value="1"/>
</dbReference>
<keyword evidence="4" id="KW-0862">Zinc</keyword>
<dbReference type="RefSeq" id="WP_150182149.1">
    <property type="nucleotide sequence ID" value="NZ_CP029191.1"/>
</dbReference>
<name>A0A5P2CTV6_STRVZ</name>
<comment type="cofactor">
    <cofactor evidence="1">
        <name>Zn(2+)</name>
        <dbReference type="ChEBI" id="CHEBI:29105"/>
    </cofactor>
</comment>
<dbReference type="Gene3D" id="3.40.50.10310">
    <property type="entry name" value="Creatininase"/>
    <property type="match status" value="1"/>
</dbReference>
<accession>A0A5P2CTV6</accession>
<evidence type="ECO:0000256" key="3">
    <source>
        <dbReference type="ARBA" id="ARBA00022801"/>
    </source>
</evidence>